<dbReference type="AlphaFoldDB" id="A0AAJ5WXE6"/>
<proteinExistence type="predicted"/>
<protein>
    <submittedName>
        <fullName evidence="1">Uncharacterized protein</fullName>
    </submittedName>
</protein>
<organism evidence="1 2">
    <name type="scientific">Candidatus Pseudobacter hemicellulosilyticus</name>
    <dbReference type="NCBI Taxonomy" id="3121375"/>
    <lineage>
        <taxon>Bacteria</taxon>
        <taxon>Pseudomonadati</taxon>
        <taxon>Bacteroidota</taxon>
        <taxon>Chitinophagia</taxon>
        <taxon>Chitinophagales</taxon>
        <taxon>Chitinophagaceae</taxon>
        <taxon>Pseudobacter</taxon>
    </lineage>
</organism>
<dbReference type="EMBL" id="CP119311">
    <property type="protein sequence ID" value="WEK36090.1"/>
    <property type="molecule type" value="Genomic_DNA"/>
</dbReference>
<sequence>MKIYAQKNENFWLLAGLFDCSPCLYQGVKNDKKPGYDALEDACHPVGLLLNDSVKPPIYIL</sequence>
<reference evidence="1" key="1">
    <citation type="submission" date="2023-03" db="EMBL/GenBank/DDBJ databases">
        <title>Andean soil-derived lignocellulolytic bacterial consortium as a source of novel taxa and putative plastic-active enzymes.</title>
        <authorList>
            <person name="Diaz-Garcia L."/>
            <person name="Chuvochina M."/>
            <person name="Feuerriegel G."/>
            <person name="Bunk B."/>
            <person name="Sproer C."/>
            <person name="Streit W.R."/>
            <person name="Rodriguez L.M."/>
            <person name="Overmann J."/>
            <person name="Jimenez D.J."/>
        </authorList>
    </citation>
    <scope>NUCLEOTIDE SEQUENCE</scope>
    <source>
        <strain evidence="1">MAG 7</strain>
    </source>
</reference>
<name>A0AAJ5WXE6_9BACT</name>
<evidence type="ECO:0000313" key="1">
    <source>
        <dbReference type="EMBL" id="WEK36090.1"/>
    </source>
</evidence>
<accession>A0AAJ5WXE6</accession>
<gene>
    <name evidence="1" type="ORF">P0Y53_01130</name>
</gene>
<evidence type="ECO:0000313" key="2">
    <source>
        <dbReference type="Proteomes" id="UP001220610"/>
    </source>
</evidence>
<dbReference type="Proteomes" id="UP001220610">
    <property type="component" value="Chromosome"/>
</dbReference>